<keyword evidence="2" id="KW-1185">Reference proteome</keyword>
<sequence>MSSRVLRKLQGDEQLDIQLDDEDEDEINLVQSQRKKKKNKGVINPFDLLNEGNDVSSDEPEENEESQTTEEKQEPEEKERLENDTVSPASSQKKKKKKKRKGKGNKGEQEQRNANKDEEDIDATIREVNDMLGITQTLTVTDNAATTESTSSVLDTKGLLGVENRNLNAENEMKKRFGSNIVRNESRQKRAHRRVYQRSSLLVTPKETWPNMSKSGLSMSLVESKNGFNYFVFEHSQAYQKIQFLFLDAVESLDPNNISAILHSHPFHIDSLLQLSEICKMGEDYQMAADLVERALYCFECSFHTLFSLSQGTSRLDYSRAENRPFFIALFRQLIFVGQKGCHRTALELCKLLLSLDPENDPLCTLLMIDFYAVTSDQYSYLVRMYDEWESHRNLSQLPNFALSVPLALFHLSKDKDDTRRADEMLQNSLIMFPSVLVPLMDKCGVSLDPSIASHKFYFVDAKTSESIALHQLVMLYVGRTHHVWKDPQVIDWLVGNARKVLQRVDTKDPYVQDCARKRAIRYRGTPRSIYRHIIMSDIKDATASLPMDLQDVPLMSYDPLPPADSVSSYSRPQRPTRRTEEHSPLSLFFRSLLPSYNAQAPNDPEYFRPGDRQVAQEVEGAEGGPRPLRGGSDIGQSVETLMTAMRVLLTSISFRGEPGEEENGEEEQDWNDNEGNRPQ</sequence>
<dbReference type="PANTHER" id="PTHR22684">
    <property type="entry name" value="NULP1-RELATED"/>
    <property type="match status" value="1"/>
</dbReference>
<dbReference type="GeneID" id="116304724"/>
<protein>
    <submittedName>
        <fullName evidence="3">Transcription factor 25-like isoform X1</fullName>
    </submittedName>
</protein>
<evidence type="ECO:0000313" key="3">
    <source>
        <dbReference type="RefSeq" id="XP_031570360.1"/>
    </source>
</evidence>
<feature type="region of interest" description="Disordered" evidence="1">
    <location>
        <begin position="31"/>
        <end position="122"/>
    </location>
</feature>
<evidence type="ECO:0000313" key="2">
    <source>
        <dbReference type="Proteomes" id="UP000515163"/>
    </source>
</evidence>
<dbReference type="InterPro" id="IPR006994">
    <property type="entry name" value="TCF25/Rqc1"/>
</dbReference>
<dbReference type="InParanoid" id="A0A6P8IWG8"/>
<feature type="compositionally biased region" description="Basic and acidic residues" evidence="1">
    <location>
        <begin position="105"/>
        <end position="116"/>
    </location>
</feature>
<accession>A0A6P8IWG8</accession>
<dbReference type="Pfam" id="PF04910">
    <property type="entry name" value="Tcf25"/>
    <property type="match status" value="1"/>
</dbReference>
<dbReference type="GO" id="GO:1990112">
    <property type="term" value="C:RQC complex"/>
    <property type="evidence" value="ECO:0007669"/>
    <property type="project" value="TreeGrafter"/>
</dbReference>
<organism evidence="2 3">
    <name type="scientific">Actinia tenebrosa</name>
    <name type="common">Australian red waratah sea anemone</name>
    <dbReference type="NCBI Taxonomy" id="6105"/>
    <lineage>
        <taxon>Eukaryota</taxon>
        <taxon>Metazoa</taxon>
        <taxon>Cnidaria</taxon>
        <taxon>Anthozoa</taxon>
        <taxon>Hexacorallia</taxon>
        <taxon>Actiniaria</taxon>
        <taxon>Actiniidae</taxon>
        <taxon>Actinia</taxon>
    </lineage>
</organism>
<gene>
    <name evidence="3" type="primary">LOC116304724</name>
</gene>
<dbReference type="OrthoDB" id="205993at2759"/>
<dbReference type="FunCoup" id="A0A6P8IWG8">
    <property type="interactions" value="2550"/>
</dbReference>
<feature type="region of interest" description="Disordered" evidence="1">
    <location>
        <begin position="654"/>
        <end position="680"/>
    </location>
</feature>
<dbReference type="RefSeq" id="XP_031570360.1">
    <property type="nucleotide sequence ID" value="XM_031714500.1"/>
</dbReference>
<name>A0A6P8IWG8_ACTTE</name>
<feature type="region of interest" description="Disordered" evidence="1">
    <location>
        <begin position="615"/>
        <end position="635"/>
    </location>
</feature>
<dbReference type="AlphaFoldDB" id="A0A6P8IWG8"/>
<feature type="compositionally biased region" description="Basic residues" evidence="1">
    <location>
        <begin position="92"/>
        <end position="104"/>
    </location>
</feature>
<reference evidence="3" key="1">
    <citation type="submission" date="2025-08" db="UniProtKB">
        <authorList>
            <consortium name="RefSeq"/>
        </authorList>
    </citation>
    <scope>IDENTIFICATION</scope>
    <source>
        <tissue evidence="3">Tentacle</tissue>
    </source>
</reference>
<feature type="compositionally biased region" description="Acidic residues" evidence="1">
    <location>
        <begin position="56"/>
        <end position="68"/>
    </location>
</feature>
<proteinExistence type="predicted"/>
<evidence type="ECO:0000256" key="1">
    <source>
        <dbReference type="SAM" id="MobiDB-lite"/>
    </source>
</evidence>
<dbReference type="PANTHER" id="PTHR22684:SF0">
    <property type="entry name" value="RIBOSOME QUALITY CONTROL COMPLEX SUBUNIT TCF25"/>
    <property type="match status" value="1"/>
</dbReference>
<feature type="compositionally biased region" description="Basic and acidic residues" evidence="1">
    <location>
        <begin position="69"/>
        <end position="83"/>
    </location>
</feature>
<feature type="compositionally biased region" description="Acidic residues" evidence="1">
    <location>
        <begin position="660"/>
        <end position="673"/>
    </location>
</feature>
<dbReference type="KEGG" id="aten:116304724"/>
<dbReference type="Proteomes" id="UP000515163">
    <property type="component" value="Unplaced"/>
</dbReference>
<feature type="region of interest" description="Disordered" evidence="1">
    <location>
        <begin position="562"/>
        <end position="584"/>
    </location>
</feature>